<dbReference type="Gene3D" id="6.10.140.2220">
    <property type="match status" value="1"/>
</dbReference>
<evidence type="ECO:0000256" key="14">
    <source>
        <dbReference type="ARBA" id="ARBA00042380"/>
    </source>
</evidence>
<evidence type="ECO:0000256" key="5">
    <source>
        <dbReference type="ARBA" id="ARBA00022691"/>
    </source>
</evidence>
<dbReference type="InterPro" id="IPR001214">
    <property type="entry name" value="SET_dom"/>
</dbReference>
<reference evidence="19 20" key="1">
    <citation type="submission" date="2009-08" db="EMBL/GenBank/DDBJ databases">
        <title>The Genome Sequence of Spizellomyces punctatus strain DAOM BR117.</title>
        <authorList>
            <consortium name="The Broad Institute Genome Sequencing Platform"/>
            <person name="Russ C."/>
            <person name="Cuomo C."/>
            <person name="Shea T."/>
            <person name="Young S.K."/>
            <person name="Zeng Q."/>
            <person name="Koehrsen M."/>
            <person name="Haas B."/>
            <person name="Borodovsky M."/>
            <person name="Guigo R."/>
            <person name="Alvarado L."/>
            <person name="Berlin A."/>
            <person name="Bochicchio J."/>
            <person name="Borenstein D."/>
            <person name="Chapman S."/>
            <person name="Chen Z."/>
            <person name="Engels R."/>
            <person name="Freedman E."/>
            <person name="Gellesch M."/>
            <person name="Goldberg J."/>
            <person name="Griggs A."/>
            <person name="Gujja S."/>
            <person name="Heiman D."/>
            <person name="Hepburn T."/>
            <person name="Howarth C."/>
            <person name="Jen D."/>
            <person name="Larson L."/>
            <person name="Lewis B."/>
            <person name="Mehta T."/>
            <person name="Park D."/>
            <person name="Pearson M."/>
            <person name="Roberts A."/>
            <person name="Saif S."/>
            <person name="Shenoy N."/>
            <person name="Sisk P."/>
            <person name="Stolte C."/>
            <person name="Sykes S."/>
            <person name="Thomson T."/>
            <person name="Walk T."/>
            <person name="White J."/>
            <person name="Yandava C."/>
            <person name="Burger G."/>
            <person name="Gray M.W."/>
            <person name="Holland P.W.H."/>
            <person name="King N."/>
            <person name="Lang F.B.F."/>
            <person name="Roger A.J."/>
            <person name="Ruiz-Trillo I."/>
            <person name="Lander E."/>
            <person name="Nusbaum C."/>
        </authorList>
    </citation>
    <scope>NUCLEOTIDE SEQUENCE [LARGE SCALE GENOMIC DNA]</scope>
    <source>
        <strain evidence="19 20">DAOM BR117</strain>
    </source>
</reference>
<accession>A0A0L0HKF8</accession>
<keyword evidence="13 17" id="KW-0472">Membrane</keyword>
<dbReference type="SUPFAM" id="SSF144232">
    <property type="entry name" value="HIT/MYND zinc finger-like"/>
    <property type="match status" value="1"/>
</dbReference>
<dbReference type="PROSITE" id="PS01360">
    <property type="entry name" value="ZF_MYND_1"/>
    <property type="match status" value="1"/>
</dbReference>
<dbReference type="GO" id="GO:0042799">
    <property type="term" value="F:histone H4K20 methyltransferase activity"/>
    <property type="evidence" value="ECO:0007669"/>
    <property type="project" value="TreeGrafter"/>
</dbReference>
<dbReference type="GeneID" id="27686725"/>
<dbReference type="GO" id="GO:0032259">
    <property type="term" value="P:methylation"/>
    <property type="evidence" value="ECO:0007669"/>
    <property type="project" value="UniProtKB-KW"/>
</dbReference>
<name>A0A0L0HKF8_SPIPD</name>
<keyword evidence="7" id="KW-0479">Metal-binding</keyword>
<protein>
    <recommendedName>
        <fullName evidence="15">Histone-lysine N-methyltransferase SET5</fullName>
    </recommendedName>
    <alternativeName>
        <fullName evidence="14">SET domain-containing protein 5</fullName>
    </alternativeName>
</protein>
<evidence type="ECO:0000256" key="13">
    <source>
        <dbReference type="ARBA" id="ARBA00023136"/>
    </source>
</evidence>
<dbReference type="SUPFAM" id="SSF47157">
    <property type="entry name" value="Mitochondrial import receptor subunit Tom20"/>
    <property type="match status" value="1"/>
</dbReference>
<dbReference type="InterPro" id="IPR002893">
    <property type="entry name" value="Znf_MYND"/>
</dbReference>
<dbReference type="eggNOG" id="KOG4056">
    <property type="taxonomic scope" value="Eukaryota"/>
</dbReference>
<comment type="subcellular location">
    <subcellularLocation>
        <location evidence="1">Mitochondrion outer membrane</location>
        <topology evidence="1">Single-pass membrane protein</topology>
    </subcellularLocation>
</comment>
<dbReference type="InterPro" id="IPR046341">
    <property type="entry name" value="SET_dom_sf"/>
</dbReference>
<dbReference type="Pfam" id="PF02064">
    <property type="entry name" value="MAS20"/>
    <property type="match status" value="1"/>
</dbReference>
<dbReference type="eggNOG" id="KOG2084">
    <property type="taxonomic scope" value="Eukaryota"/>
</dbReference>
<dbReference type="AlphaFoldDB" id="A0A0L0HKF8"/>
<dbReference type="GO" id="GO:0045814">
    <property type="term" value="P:negative regulation of gene expression, epigenetic"/>
    <property type="evidence" value="ECO:0007669"/>
    <property type="project" value="TreeGrafter"/>
</dbReference>
<evidence type="ECO:0000256" key="9">
    <source>
        <dbReference type="ARBA" id="ARBA00022787"/>
    </source>
</evidence>
<comment type="similarity">
    <text evidence="2">Belongs to the Tom20 family.</text>
</comment>
<feature type="domain" description="SET" evidence="18">
    <location>
        <begin position="176"/>
        <end position="453"/>
    </location>
</feature>
<dbReference type="SUPFAM" id="SSF82199">
    <property type="entry name" value="SET domain"/>
    <property type="match status" value="1"/>
</dbReference>
<organism evidence="19 20">
    <name type="scientific">Spizellomyces punctatus (strain DAOM BR117)</name>
    <dbReference type="NCBI Taxonomy" id="645134"/>
    <lineage>
        <taxon>Eukaryota</taxon>
        <taxon>Fungi</taxon>
        <taxon>Fungi incertae sedis</taxon>
        <taxon>Chytridiomycota</taxon>
        <taxon>Chytridiomycota incertae sedis</taxon>
        <taxon>Chytridiomycetes</taxon>
        <taxon>Spizellomycetales</taxon>
        <taxon>Spizellomycetaceae</taxon>
        <taxon>Spizellomyces</taxon>
    </lineage>
</organism>
<keyword evidence="20" id="KW-1185">Reference proteome</keyword>
<keyword evidence="8" id="KW-0863">Zinc-finger</keyword>
<keyword evidence="12" id="KW-0496">Mitochondrion</keyword>
<dbReference type="PANTHER" id="PTHR46402:SF2">
    <property type="entry name" value="HISTONE-LYSINE N-TRIMETHYLTRANSFERASE SMYD5"/>
    <property type="match status" value="1"/>
</dbReference>
<evidence type="ECO:0000313" key="19">
    <source>
        <dbReference type="EMBL" id="KND01380.1"/>
    </source>
</evidence>
<evidence type="ECO:0000256" key="1">
    <source>
        <dbReference type="ARBA" id="ARBA00004572"/>
    </source>
</evidence>
<keyword evidence="11 17" id="KW-1133">Transmembrane helix</keyword>
<evidence type="ECO:0000313" key="20">
    <source>
        <dbReference type="Proteomes" id="UP000053201"/>
    </source>
</evidence>
<dbReference type="VEuPathDB" id="FungiDB:SPPG_03192"/>
<evidence type="ECO:0000256" key="4">
    <source>
        <dbReference type="ARBA" id="ARBA00022679"/>
    </source>
</evidence>
<evidence type="ECO:0000256" key="15">
    <source>
        <dbReference type="ARBA" id="ARBA00044528"/>
    </source>
</evidence>
<dbReference type="InterPro" id="IPR002056">
    <property type="entry name" value="MAS20"/>
</dbReference>
<dbReference type="OMA" id="GKMLYNA"/>
<dbReference type="InParanoid" id="A0A0L0HKF8"/>
<dbReference type="GO" id="GO:0005742">
    <property type="term" value="C:mitochondrial outer membrane translocase complex"/>
    <property type="evidence" value="ECO:0007669"/>
    <property type="project" value="InterPro"/>
</dbReference>
<keyword evidence="5" id="KW-0949">S-adenosyl-L-methionine</keyword>
<dbReference type="GO" id="GO:0006605">
    <property type="term" value="P:protein targeting"/>
    <property type="evidence" value="ECO:0007669"/>
    <property type="project" value="InterPro"/>
</dbReference>
<evidence type="ECO:0000256" key="2">
    <source>
        <dbReference type="ARBA" id="ARBA00005792"/>
    </source>
</evidence>
<dbReference type="Gene3D" id="2.170.270.10">
    <property type="entry name" value="SET domain"/>
    <property type="match status" value="1"/>
</dbReference>
<evidence type="ECO:0000256" key="3">
    <source>
        <dbReference type="ARBA" id="ARBA00022603"/>
    </source>
</evidence>
<evidence type="ECO:0000256" key="11">
    <source>
        <dbReference type="ARBA" id="ARBA00022989"/>
    </source>
</evidence>
<dbReference type="InterPro" id="IPR023392">
    <property type="entry name" value="Tom20_dom_sf"/>
</dbReference>
<evidence type="ECO:0000256" key="7">
    <source>
        <dbReference type="ARBA" id="ARBA00022723"/>
    </source>
</evidence>
<evidence type="ECO:0000256" key="12">
    <source>
        <dbReference type="ARBA" id="ARBA00023128"/>
    </source>
</evidence>
<keyword evidence="6 17" id="KW-0812">Transmembrane</keyword>
<evidence type="ECO:0000256" key="6">
    <source>
        <dbReference type="ARBA" id="ARBA00022692"/>
    </source>
</evidence>
<evidence type="ECO:0000256" key="10">
    <source>
        <dbReference type="ARBA" id="ARBA00022833"/>
    </source>
</evidence>
<evidence type="ECO:0000259" key="18">
    <source>
        <dbReference type="PROSITE" id="PS50280"/>
    </source>
</evidence>
<dbReference type="OrthoDB" id="2154253at2759"/>
<comment type="catalytic activity">
    <reaction evidence="16">
        <text>L-lysyl-[histone] + S-adenosyl-L-methionine = N(6)-methyl-L-lysyl-[histone] + S-adenosyl-L-homocysteine + H(+)</text>
        <dbReference type="Rhea" id="RHEA:10024"/>
        <dbReference type="Rhea" id="RHEA-COMP:9845"/>
        <dbReference type="Rhea" id="RHEA-COMP:9846"/>
        <dbReference type="ChEBI" id="CHEBI:15378"/>
        <dbReference type="ChEBI" id="CHEBI:29969"/>
        <dbReference type="ChEBI" id="CHEBI:57856"/>
        <dbReference type="ChEBI" id="CHEBI:59789"/>
        <dbReference type="ChEBI" id="CHEBI:61929"/>
    </reaction>
    <physiologicalReaction direction="left-to-right" evidence="16">
        <dbReference type="Rhea" id="RHEA:10025"/>
    </physiologicalReaction>
</comment>
<evidence type="ECO:0000256" key="17">
    <source>
        <dbReference type="SAM" id="Phobius"/>
    </source>
</evidence>
<dbReference type="Proteomes" id="UP000053201">
    <property type="component" value="Unassembled WGS sequence"/>
</dbReference>
<feature type="transmembrane region" description="Helical" evidence="17">
    <location>
        <begin position="7"/>
        <end position="26"/>
    </location>
</feature>
<dbReference type="PANTHER" id="PTHR46402">
    <property type="entry name" value="SET AND MYND DOMAIN-CONTAINING PROTEIN 5"/>
    <property type="match status" value="1"/>
</dbReference>
<dbReference type="Gene3D" id="1.10.220.160">
    <property type="match status" value="1"/>
</dbReference>
<dbReference type="Pfam" id="PF00856">
    <property type="entry name" value="SET"/>
    <property type="match status" value="1"/>
</dbReference>
<proteinExistence type="inferred from homology"/>
<dbReference type="GO" id="GO:0006886">
    <property type="term" value="P:intracellular protein transport"/>
    <property type="evidence" value="ECO:0007669"/>
    <property type="project" value="InterPro"/>
</dbReference>
<dbReference type="EMBL" id="KQ257454">
    <property type="protein sequence ID" value="KND01380.1"/>
    <property type="molecule type" value="Genomic_DNA"/>
</dbReference>
<dbReference type="GO" id="GO:0008270">
    <property type="term" value="F:zinc ion binding"/>
    <property type="evidence" value="ECO:0007669"/>
    <property type="project" value="UniProtKB-KW"/>
</dbReference>
<dbReference type="STRING" id="645134.A0A0L0HKF8"/>
<evidence type="ECO:0000256" key="8">
    <source>
        <dbReference type="ARBA" id="ARBA00022771"/>
    </source>
</evidence>
<keyword evidence="10" id="KW-0862">Zinc</keyword>
<sequence length="576" mass="63398">MVTTRDIVLGTAAAAAVCGIGYLIYFDQRRQRDPAFRRKLRKQRKEVANAKEADAAEARLRQKAAAAAASAAGGGFDLDEPIPTSPQERGEYFMKHLQMGEALLARGPQAYDVAAKCFFKALQAYAEPMNLLMVLQQSVPEPVMNTIMELYAADLKQHQQEYFNHFPPQSMNVKVKEVQQGTTPDGKRIVRRGLSVIKDVAVGEEIYRERPIVSTQYLTNGKLCGYCLKSLDRADGVIPCENCQEENYCCDSCRDSARKEFHGILCAADPTTSEAYKKLLEHCSEKHTKLPLLVANFLAKMVYEETVKPEEGTEKPKYSTWDHLERLYDLKLKPTEEDQQEVALIKQVIGNKVPGFDDFLTEDRYVLIKGKMSYNAYAVATGSQATPVLNSDPVRGAFAADQKTGVGLYHVTSLIAHSCDPNVDTQYQDGTNELTLVAKSGLKAGDELYVSYIVPDGKETKERRKELKEKYSFHCKCTKCTSSMDLLAEGGAGNDEALDVTQMTSVTAIINDDDSVDVTATQVTTVVDSTSTSLGEDGVSLETEITTLEGDGTSVTLKTTELAVLETVDESSTGLV</sequence>
<keyword evidence="4" id="KW-0808">Transferase</keyword>
<dbReference type="CDD" id="cd20071">
    <property type="entry name" value="SET_SMYD"/>
    <property type="match status" value="1"/>
</dbReference>
<dbReference type="Gene3D" id="1.20.960.10">
    <property type="entry name" value="Mitochondrial outer membrane translocase complex, subunit Tom20 domain"/>
    <property type="match status" value="1"/>
</dbReference>
<keyword evidence="3" id="KW-0489">Methyltransferase</keyword>
<dbReference type="PROSITE" id="PS50280">
    <property type="entry name" value="SET"/>
    <property type="match status" value="1"/>
</dbReference>
<dbReference type="RefSeq" id="XP_016609419.1">
    <property type="nucleotide sequence ID" value="XM_016751466.1"/>
</dbReference>
<keyword evidence="9" id="KW-1000">Mitochondrion outer membrane</keyword>
<dbReference type="PRINTS" id="PR00351">
    <property type="entry name" value="OM20RECEPTOR"/>
</dbReference>
<gene>
    <name evidence="19" type="ORF">SPPG_03192</name>
</gene>
<evidence type="ECO:0000256" key="16">
    <source>
        <dbReference type="ARBA" id="ARBA00048619"/>
    </source>
</evidence>